<feature type="compositionally biased region" description="Basic residues" evidence="1">
    <location>
        <begin position="211"/>
        <end position="223"/>
    </location>
</feature>
<dbReference type="PANTHER" id="PTHR31684">
    <property type="entry name" value="COILED-COIL DOMAIN-CONTAINING PROTEIN 43"/>
    <property type="match status" value="1"/>
</dbReference>
<dbReference type="PANTHER" id="PTHR31684:SF2">
    <property type="entry name" value="COILED-COIL DOMAIN-CONTAINING PROTEIN 43"/>
    <property type="match status" value="1"/>
</dbReference>
<dbReference type="EMBL" id="QEAP01000708">
    <property type="protein sequence ID" value="TPX59759.1"/>
    <property type="molecule type" value="Genomic_DNA"/>
</dbReference>
<name>A0A507E6Q7_9FUNG</name>
<protein>
    <recommendedName>
        <fullName evidence="4">Coiled-coil domain-containing protein 43</fullName>
    </recommendedName>
</protein>
<organism evidence="2 3">
    <name type="scientific">Chytriomyces confervae</name>
    <dbReference type="NCBI Taxonomy" id="246404"/>
    <lineage>
        <taxon>Eukaryota</taxon>
        <taxon>Fungi</taxon>
        <taxon>Fungi incertae sedis</taxon>
        <taxon>Chytridiomycota</taxon>
        <taxon>Chytridiomycota incertae sedis</taxon>
        <taxon>Chytridiomycetes</taxon>
        <taxon>Chytridiales</taxon>
        <taxon>Chytriomycetaceae</taxon>
        <taxon>Chytriomyces</taxon>
    </lineage>
</organism>
<evidence type="ECO:0000313" key="2">
    <source>
        <dbReference type="EMBL" id="TPX59759.1"/>
    </source>
</evidence>
<keyword evidence="3" id="KW-1185">Reference proteome</keyword>
<comment type="caution">
    <text evidence="2">The sequence shown here is derived from an EMBL/GenBank/DDBJ whole genome shotgun (WGS) entry which is preliminary data.</text>
</comment>
<dbReference type="AlphaFoldDB" id="A0A507E6Q7"/>
<dbReference type="OrthoDB" id="18679at2759"/>
<feature type="compositionally biased region" description="Basic and acidic residues" evidence="1">
    <location>
        <begin position="86"/>
        <end position="103"/>
    </location>
</feature>
<feature type="region of interest" description="Disordered" evidence="1">
    <location>
        <begin position="86"/>
        <end position="121"/>
    </location>
</feature>
<sequence length="223" mass="25307">MDTSFVHVQLSNRLGVADEACAEYIFQLAEDESMDRDEKRAILVEFLAAALDNACNEAEVDAVVVEILDEMEKEKEREVLKVAEAEKERQRANELEELEKEKNSAGADPSDRQQSAKKILTKEERKARERLLRQYGYEVDECIENENGEVEFLYSGSSTASAPVAAMANTNVQRVKEAEAQKKAGMQKAHAEKVQRDKDARAKQLADIEKKKAKTQKQEKRRM</sequence>
<dbReference type="Proteomes" id="UP000320333">
    <property type="component" value="Unassembled WGS sequence"/>
</dbReference>
<proteinExistence type="predicted"/>
<gene>
    <name evidence="2" type="ORF">CcCBS67573_g09064</name>
</gene>
<evidence type="ECO:0000256" key="1">
    <source>
        <dbReference type="SAM" id="MobiDB-lite"/>
    </source>
</evidence>
<accession>A0A507E6Q7</accession>
<feature type="compositionally biased region" description="Basic and acidic residues" evidence="1">
    <location>
        <begin position="189"/>
        <end position="210"/>
    </location>
</feature>
<evidence type="ECO:0000313" key="3">
    <source>
        <dbReference type="Proteomes" id="UP000320333"/>
    </source>
</evidence>
<reference evidence="2 3" key="1">
    <citation type="journal article" date="2019" name="Sci. Rep.">
        <title>Comparative genomics of chytrid fungi reveal insights into the obligate biotrophic and pathogenic lifestyle of Synchytrium endobioticum.</title>
        <authorList>
            <person name="van de Vossenberg B.T.L.H."/>
            <person name="Warris S."/>
            <person name="Nguyen H.D.T."/>
            <person name="van Gent-Pelzer M.P.E."/>
            <person name="Joly D.L."/>
            <person name="van de Geest H.C."/>
            <person name="Bonants P.J.M."/>
            <person name="Smith D.S."/>
            <person name="Levesque C.A."/>
            <person name="van der Lee T.A.J."/>
        </authorList>
    </citation>
    <scope>NUCLEOTIDE SEQUENCE [LARGE SCALE GENOMIC DNA]</scope>
    <source>
        <strain evidence="2 3">CBS 675.73</strain>
    </source>
</reference>
<evidence type="ECO:0008006" key="4">
    <source>
        <dbReference type="Google" id="ProtNLM"/>
    </source>
</evidence>
<dbReference type="InterPro" id="IPR037666">
    <property type="entry name" value="CCDC43"/>
</dbReference>
<feature type="region of interest" description="Disordered" evidence="1">
    <location>
        <begin position="176"/>
        <end position="223"/>
    </location>
</feature>